<dbReference type="Pfam" id="PF00724">
    <property type="entry name" value="Oxidored_FMN"/>
    <property type="match status" value="1"/>
</dbReference>
<dbReference type="PANTHER" id="PTHR43303">
    <property type="entry name" value="NADPH DEHYDROGENASE C23G7.10C-RELATED"/>
    <property type="match status" value="1"/>
</dbReference>
<gene>
    <name evidence="7" type="ORF">J2S23_000796</name>
</gene>
<evidence type="ECO:0000313" key="7">
    <source>
        <dbReference type="EMBL" id="MDQ0222245.1"/>
    </source>
</evidence>
<evidence type="ECO:0000256" key="2">
    <source>
        <dbReference type="ARBA" id="ARBA00022630"/>
    </source>
</evidence>
<dbReference type="SUPFAM" id="SSF51395">
    <property type="entry name" value="FMN-linked oxidoreductases"/>
    <property type="match status" value="1"/>
</dbReference>
<dbReference type="InterPro" id="IPR001155">
    <property type="entry name" value="OxRdtase_FMN_N"/>
</dbReference>
<dbReference type="InterPro" id="IPR013785">
    <property type="entry name" value="Aldolase_TIM"/>
</dbReference>
<keyword evidence="5 7" id="KW-0560">Oxidoreductase</keyword>
<keyword evidence="3" id="KW-0288">FMN</keyword>
<sequence length="344" mass="37644">MSMLLSPATVAGLDLKNRVVMAPMCMYEVHEEDGVATPFHFAHYGARAIANVALIIQEATAVSPEGRLSNQDLGIWNDQQLERLTDLVAQLHFLGSKVGIQLVHAGRKAKDVETPLAPSALAFNQDYGQPEALSLAGISEIKEAFVAAAARAQEAGYDMIELHGAHGYLINQFLSPLTNQRTDQYGGNLENRFRLLKEILEGVKTVFTGPIWVRLSIKDYAPGETTIEEWQEVARWLEELGVACIDVSTGGVINASPDIPVYQGYQVPFATDIKQAVSDAAVAAVGLLDNPGLCEHILQTGQADLIMQGRALIRNVNWLADAAEILHDKDYQPYNHSYVRGQVR</sequence>
<organism evidence="7 8">
    <name type="scientific">Streptococcus moroccensis</name>
    <dbReference type="NCBI Taxonomy" id="1451356"/>
    <lineage>
        <taxon>Bacteria</taxon>
        <taxon>Bacillati</taxon>
        <taxon>Bacillota</taxon>
        <taxon>Bacilli</taxon>
        <taxon>Lactobacillales</taxon>
        <taxon>Streptococcaceae</taxon>
        <taxon>Streptococcus</taxon>
    </lineage>
</organism>
<evidence type="ECO:0000259" key="6">
    <source>
        <dbReference type="Pfam" id="PF00724"/>
    </source>
</evidence>
<name>A0ABT9YSY8_9STRE</name>
<dbReference type="PANTHER" id="PTHR43303:SF4">
    <property type="entry name" value="NADPH DEHYDROGENASE C23G7.10C-RELATED"/>
    <property type="match status" value="1"/>
</dbReference>
<evidence type="ECO:0000256" key="5">
    <source>
        <dbReference type="ARBA" id="ARBA00023002"/>
    </source>
</evidence>
<dbReference type="InterPro" id="IPR044152">
    <property type="entry name" value="YqjM-like"/>
</dbReference>
<keyword evidence="8" id="KW-1185">Reference proteome</keyword>
<dbReference type="EC" id="1.6.99.1" evidence="7"/>
<evidence type="ECO:0000256" key="3">
    <source>
        <dbReference type="ARBA" id="ARBA00022643"/>
    </source>
</evidence>
<reference evidence="7 8" key="1">
    <citation type="submission" date="2023-07" db="EMBL/GenBank/DDBJ databases">
        <title>Genomic Encyclopedia of Type Strains, Phase IV (KMG-IV): sequencing the most valuable type-strain genomes for metagenomic binning, comparative biology and taxonomic classification.</title>
        <authorList>
            <person name="Goeker M."/>
        </authorList>
    </citation>
    <scope>NUCLEOTIDE SEQUENCE [LARGE SCALE GENOMIC DNA]</scope>
    <source>
        <strain evidence="7 8">DSM 105143</strain>
    </source>
</reference>
<dbReference type="Proteomes" id="UP001223079">
    <property type="component" value="Unassembled WGS sequence"/>
</dbReference>
<keyword evidence="2" id="KW-0285">Flavoprotein</keyword>
<accession>A0ABT9YSY8</accession>
<dbReference type="EMBL" id="JAUSTM010000006">
    <property type="protein sequence ID" value="MDQ0222245.1"/>
    <property type="molecule type" value="Genomic_DNA"/>
</dbReference>
<comment type="caution">
    <text evidence="7">The sequence shown here is derived from an EMBL/GenBank/DDBJ whole genome shotgun (WGS) entry which is preliminary data.</text>
</comment>
<protein>
    <submittedName>
        <fullName evidence="7">NADPH2 dehydrogenase</fullName>
        <ecNumber evidence="7">1.6.99.1</ecNumber>
    </submittedName>
</protein>
<comment type="cofactor">
    <cofactor evidence="1">
        <name>FMN</name>
        <dbReference type="ChEBI" id="CHEBI:58210"/>
    </cofactor>
</comment>
<keyword evidence="4" id="KW-0521">NADP</keyword>
<evidence type="ECO:0000256" key="4">
    <source>
        <dbReference type="ARBA" id="ARBA00022857"/>
    </source>
</evidence>
<proteinExistence type="predicted"/>
<dbReference type="Gene3D" id="3.20.20.70">
    <property type="entry name" value="Aldolase class I"/>
    <property type="match status" value="1"/>
</dbReference>
<feature type="domain" description="NADH:flavin oxidoreductase/NADH oxidase N-terminal" evidence="6">
    <location>
        <begin position="4"/>
        <end position="326"/>
    </location>
</feature>
<dbReference type="RefSeq" id="WP_307121457.1">
    <property type="nucleotide sequence ID" value="NZ_JAUSTM010000006.1"/>
</dbReference>
<dbReference type="GO" id="GO:0003959">
    <property type="term" value="F:NADPH dehydrogenase activity"/>
    <property type="evidence" value="ECO:0007669"/>
    <property type="project" value="UniProtKB-EC"/>
</dbReference>
<evidence type="ECO:0000313" key="8">
    <source>
        <dbReference type="Proteomes" id="UP001223079"/>
    </source>
</evidence>
<evidence type="ECO:0000256" key="1">
    <source>
        <dbReference type="ARBA" id="ARBA00001917"/>
    </source>
</evidence>